<dbReference type="InterPro" id="IPR052341">
    <property type="entry name" value="LOG_family_nucleotidases"/>
</dbReference>
<dbReference type="Pfam" id="PF03641">
    <property type="entry name" value="Lysine_decarbox"/>
    <property type="match status" value="1"/>
</dbReference>
<dbReference type="EMBL" id="LJJR01000004">
    <property type="protein sequence ID" value="KPD32846.1"/>
    <property type="molecule type" value="Genomic_DNA"/>
</dbReference>
<dbReference type="GO" id="GO:0003677">
    <property type="term" value="F:DNA binding"/>
    <property type="evidence" value="ECO:0007669"/>
    <property type="project" value="UniProtKB-KW"/>
</dbReference>
<keyword evidence="1" id="KW-0238">DNA-binding</keyword>
<dbReference type="SUPFAM" id="SSF102405">
    <property type="entry name" value="MCP/YpsA-like"/>
    <property type="match status" value="1"/>
</dbReference>
<protein>
    <submittedName>
        <fullName evidence="1">DNA-binding protein</fullName>
    </submittedName>
</protein>
<dbReference type="InterPro" id="IPR031100">
    <property type="entry name" value="LOG_fam"/>
</dbReference>
<dbReference type="AlphaFoldDB" id="A0A0N0IRP8"/>
<reference evidence="1 2" key="1">
    <citation type="submission" date="2015-09" db="EMBL/GenBank/DDBJ databases">
        <title>Draft genome sequence of Thermus scotoductus strain K1 isolated from a geothermal spring in Nagorno-Karabakh, Armenia.</title>
        <authorList>
            <person name="Saghatelyan A."/>
            <person name="Poghosyan L."/>
            <person name="Panosyan H."/>
            <person name="Birkeland N.-K."/>
        </authorList>
    </citation>
    <scope>NUCLEOTIDE SEQUENCE [LARGE SCALE GENOMIC DNA]</scope>
    <source>
        <strain evidence="1 2">K1</strain>
    </source>
</reference>
<accession>A0A0N0IRP8</accession>
<evidence type="ECO:0000313" key="2">
    <source>
        <dbReference type="Proteomes" id="UP000053099"/>
    </source>
</evidence>
<dbReference type="GO" id="GO:0005829">
    <property type="term" value="C:cytosol"/>
    <property type="evidence" value="ECO:0007669"/>
    <property type="project" value="TreeGrafter"/>
</dbReference>
<dbReference type="PANTHER" id="PTHR43393">
    <property type="entry name" value="CYTOKININ RIBOSIDE 5'-MONOPHOSPHATE PHOSPHORIBOHYDROLASE"/>
    <property type="match status" value="1"/>
</dbReference>
<comment type="caution">
    <text evidence="1">The sequence shown here is derived from an EMBL/GenBank/DDBJ whole genome shotgun (WGS) entry which is preliminary data.</text>
</comment>
<dbReference type="Proteomes" id="UP000053099">
    <property type="component" value="Unassembled WGS sequence"/>
</dbReference>
<name>A0A0N0IRP8_THESC</name>
<gene>
    <name evidence="1" type="ORF">AN926_01200</name>
</gene>
<sequence length="171" mass="18273">MRLVSAFVSSRLAPEDPLYAKLVRYGEVMAEEGFGLACGGYQGGMEALARGVKAKGGMVVGVTAPALFPERQGPNPYVDLELPAATLPERIGRLLDLGAGYLALPGGVGTLAELTLAWNLLYLRRGLGRPLAVDPYWLSLLKAHGEIAPEDLALLQVVADEEDLRAFLRSL</sequence>
<organism evidence="1 2">
    <name type="scientific">Thermus scotoductus</name>
    <dbReference type="NCBI Taxonomy" id="37636"/>
    <lineage>
        <taxon>Bacteria</taxon>
        <taxon>Thermotogati</taxon>
        <taxon>Deinococcota</taxon>
        <taxon>Deinococci</taxon>
        <taxon>Thermales</taxon>
        <taxon>Thermaceae</taxon>
        <taxon>Thermus</taxon>
    </lineage>
</organism>
<dbReference type="PANTHER" id="PTHR43393:SF3">
    <property type="entry name" value="LYSINE DECARBOXYLASE-LIKE PROTEIN"/>
    <property type="match status" value="1"/>
</dbReference>
<dbReference type="PATRIC" id="fig|37636.3.peg.1402"/>
<dbReference type="Gene3D" id="3.40.50.450">
    <property type="match status" value="1"/>
</dbReference>
<proteinExistence type="predicted"/>
<dbReference type="RefSeq" id="WP_019550375.1">
    <property type="nucleotide sequence ID" value="NZ_DAHVNI010000029.1"/>
</dbReference>
<evidence type="ECO:0000313" key="1">
    <source>
        <dbReference type="EMBL" id="KPD32846.1"/>
    </source>
</evidence>
<dbReference type="GeneID" id="93866280"/>